<dbReference type="EMBL" id="CAJVPS010002594">
    <property type="protein sequence ID" value="CAG8572223.1"/>
    <property type="molecule type" value="Genomic_DNA"/>
</dbReference>
<protein>
    <submittedName>
        <fullName evidence="1">6653_t:CDS:1</fullName>
    </submittedName>
</protein>
<keyword evidence="2" id="KW-1185">Reference proteome</keyword>
<dbReference type="AlphaFoldDB" id="A0A9N9G263"/>
<dbReference type="OrthoDB" id="2426094at2759"/>
<organism evidence="1 2">
    <name type="scientific">Ambispora leptoticha</name>
    <dbReference type="NCBI Taxonomy" id="144679"/>
    <lineage>
        <taxon>Eukaryota</taxon>
        <taxon>Fungi</taxon>
        <taxon>Fungi incertae sedis</taxon>
        <taxon>Mucoromycota</taxon>
        <taxon>Glomeromycotina</taxon>
        <taxon>Glomeromycetes</taxon>
        <taxon>Archaeosporales</taxon>
        <taxon>Ambisporaceae</taxon>
        <taxon>Ambispora</taxon>
    </lineage>
</organism>
<name>A0A9N9G263_9GLOM</name>
<proteinExistence type="predicted"/>
<comment type="caution">
    <text evidence="1">The sequence shown here is derived from an EMBL/GenBank/DDBJ whole genome shotgun (WGS) entry which is preliminary data.</text>
</comment>
<reference evidence="1" key="1">
    <citation type="submission" date="2021-06" db="EMBL/GenBank/DDBJ databases">
        <authorList>
            <person name="Kallberg Y."/>
            <person name="Tangrot J."/>
            <person name="Rosling A."/>
        </authorList>
    </citation>
    <scope>NUCLEOTIDE SEQUENCE</scope>
    <source>
        <strain evidence="1">FL130A</strain>
    </source>
</reference>
<evidence type="ECO:0000313" key="2">
    <source>
        <dbReference type="Proteomes" id="UP000789508"/>
    </source>
</evidence>
<dbReference type="Proteomes" id="UP000789508">
    <property type="component" value="Unassembled WGS sequence"/>
</dbReference>
<gene>
    <name evidence="1" type="ORF">ALEPTO_LOCUS6866</name>
</gene>
<evidence type="ECO:0000313" key="1">
    <source>
        <dbReference type="EMBL" id="CAG8572223.1"/>
    </source>
</evidence>
<sequence>TQVRLAELKGVVLNTIPYPHSNTILTQYQEEIRNLEKKTNYQSEIDSIDKLADWLAGPEKDHKPKESESVPTTFDEWVDKHLWLGKEDPKLSPNANKPHITYEYTNKIRNLMDDDEEYIIGIVNSLKEEWVPEEKQEWKMESHGWIPSFNEYSNGKINIHKLLIMDQRAWLSWKDENIDSNKDGDYYLEGQPYVLRYQFMACSCQDLFGPGIHKDGTVWWHTQLPVHVHHNMILEIRSFLYYATEYTLFTKIWKSDRSVDEEIADKGWHFDKKKKAGSLTGEEITPEQLIGIDQYL</sequence>
<accession>A0A9N9G263</accession>
<feature type="non-terminal residue" evidence="1">
    <location>
        <position position="1"/>
    </location>
</feature>